<feature type="region of interest" description="Disordered" evidence="1">
    <location>
        <begin position="194"/>
        <end position="404"/>
    </location>
</feature>
<feature type="compositionally biased region" description="Polar residues" evidence="1">
    <location>
        <begin position="233"/>
        <end position="242"/>
    </location>
</feature>
<dbReference type="HOGENOM" id="CLU_038290_1_0_1"/>
<organism evidence="3">
    <name type="scientific">Arthroderma gypseum (strain ATCC MYA-4604 / CBS 118893)</name>
    <name type="common">Microsporum gypseum</name>
    <dbReference type="NCBI Taxonomy" id="535722"/>
    <lineage>
        <taxon>Eukaryota</taxon>
        <taxon>Fungi</taxon>
        <taxon>Dikarya</taxon>
        <taxon>Ascomycota</taxon>
        <taxon>Pezizomycotina</taxon>
        <taxon>Eurotiomycetes</taxon>
        <taxon>Eurotiomycetidae</taxon>
        <taxon>Onygenales</taxon>
        <taxon>Arthrodermataceae</taxon>
        <taxon>Nannizzia</taxon>
    </lineage>
</organism>
<evidence type="ECO:0000313" key="3">
    <source>
        <dbReference type="Proteomes" id="UP000002669"/>
    </source>
</evidence>
<dbReference type="EMBL" id="DS989825">
    <property type="protein sequence ID" value="EFR02395.1"/>
    <property type="molecule type" value="Genomic_DNA"/>
</dbReference>
<evidence type="ECO:0000313" key="2">
    <source>
        <dbReference type="EMBL" id="EFR02395.1"/>
    </source>
</evidence>
<dbReference type="OMA" id="AMAQTFT"/>
<evidence type="ECO:0000256" key="1">
    <source>
        <dbReference type="SAM" id="MobiDB-lite"/>
    </source>
</evidence>
<reference evidence="3" key="1">
    <citation type="journal article" date="2012" name="MBio">
        <title>Comparative genome analysis of Trichophyton rubrum and related dermatophytes reveals candidate genes involved in infection.</title>
        <authorList>
            <person name="Martinez D.A."/>
            <person name="Oliver B.G."/>
            <person name="Graeser Y."/>
            <person name="Goldberg J.M."/>
            <person name="Li W."/>
            <person name="Martinez-Rossi N.M."/>
            <person name="Monod M."/>
            <person name="Shelest E."/>
            <person name="Barton R.C."/>
            <person name="Birch E."/>
            <person name="Brakhage A.A."/>
            <person name="Chen Z."/>
            <person name="Gurr S.J."/>
            <person name="Heiman D."/>
            <person name="Heitman J."/>
            <person name="Kosti I."/>
            <person name="Rossi A."/>
            <person name="Saif S."/>
            <person name="Samalova M."/>
            <person name="Saunders C.W."/>
            <person name="Shea T."/>
            <person name="Summerbell R.C."/>
            <person name="Xu J."/>
            <person name="Young S."/>
            <person name="Zeng Q."/>
            <person name="Birren B.W."/>
            <person name="Cuomo C.A."/>
            <person name="White T.C."/>
        </authorList>
    </citation>
    <scope>NUCLEOTIDE SEQUENCE [LARGE SCALE GENOMIC DNA]</scope>
    <source>
        <strain evidence="3">ATCC MYA-4604 / CBS 118893</strain>
    </source>
</reference>
<feature type="compositionally biased region" description="Basic and acidic residues" evidence="1">
    <location>
        <begin position="10"/>
        <end position="28"/>
    </location>
</feature>
<feature type="region of interest" description="Disordered" evidence="1">
    <location>
        <begin position="137"/>
        <end position="163"/>
    </location>
</feature>
<feature type="compositionally biased region" description="Acidic residues" evidence="1">
    <location>
        <begin position="140"/>
        <end position="161"/>
    </location>
</feature>
<dbReference type="AlphaFoldDB" id="E4UVR8"/>
<feature type="compositionally biased region" description="Basic and acidic residues" evidence="1">
    <location>
        <begin position="342"/>
        <end position="352"/>
    </location>
</feature>
<feature type="region of interest" description="Disordered" evidence="1">
    <location>
        <begin position="1"/>
        <end position="28"/>
    </location>
</feature>
<keyword evidence="3" id="KW-1185">Reference proteome</keyword>
<dbReference type="VEuPathDB" id="FungiDB:MGYG_05392"/>
<protein>
    <submittedName>
        <fullName evidence="2">Uncharacterized protein</fullName>
    </submittedName>
</protein>
<dbReference type="Proteomes" id="UP000002669">
    <property type="component" value="Unassembled WGS sequence"/>
</dbReference>
<dbReference type="eggNOG" id="ENOG502SCKR">
    <property type="taxonomic scope" value="Eukaryota"/>
</dbReference>
<dbReference type="STRING" id="535722.E4UVR8"/>
<feature type="compositionally biased region" description="Low complexity" evidence="1">
    <location>
        <begin position="314"/>
        <end position="328"/>
    </location>
</feature>
<dbReference type="RefSeq" id="XP_003172806.1">
    <property type="nucleotide sequence ID" value="XM_003172758.1"/>
</dbReference>
<dbReference type="GeneID" id="10028082"/>
<gene>
    <name evidence="2" type="ORF">MGYG_05392</name>
</gene>
<accession>E4UVR8</accession>
<sequence>MPRVLPWELDEPKREHSTPQRPIKREVGGWRVSTGTALSSRLNGLDADDQYIMVEDEFLATARAFTAHLHQAEYTRKKKQAKTENASKVINMTQRRPTDPQTSMNNATKKTIEREASDIRRQEALDKLKMDVGRPQVGDYEMEDSNDEDIGMSDEDRDDDPWVGTSLQTLMVTSKQSRPLMGLHGIRSSTKVALGCSRPANTSGGAEKALRDKGGDENAKARPISNIRPPSTAGATGHSTASSDDDDLGVQARVPSRLPAIKVRPKTVAPAYGSELTPVALPRRGDTTSAPITGANPVLSPIKQPHVNIKRPQSSSSGSSSPVARSTSAPKPRGSSSSRFAKLFDELDEPAKEPGPSPATRQVKIEDRDPTLDQIKIFKAGNTGDQGEDEKLRKQRLSQVPTFL</sequence>
<proteinExistence type="predicted"/>
<dbReference type="InParanoid" id="E4UVR8"/>
<name>E4UVR8_ARTGP</name>
<dbReference type="OrthoDB" id="5374569at2759"/>
<feature type="compositionally biased region" description="Basic and acidic residues" evidence="1">
    <location>
        <begin position="208"/>
        <end position="220"/>
    </location>
</feature>